<name>A0A2P2N0M1_RHIMU</name>
<evidence type="ECO:0000313" key="1">
    <source>
        <dbReference type="EMBL" id="MBX35986.1"/>
    </source>
</evidence>
<organism evidence="1">
    <name type="scientific">Rhizophora mucronata</name>
    <name type="common">Asiatic mangrove</name>
    <dbReference type="NCBI Taxonomy" id="61149"/>
    <lineage>
        <taxon>Eukaryota</taxon>
        <taxon>Viridiplantae</taxon>
        <taxon>Streptophyta</taxon>
        <taxon>Embryophyta</taxon>
        <taxon>Tracheophyta</taxon>
        <taxon>Spermatophyta</taxon>
        <taxon>Magnoliopsida</taxon>
        <taxon>eudicotyledons</taxon>
        <taxon>Gunneridae</taxon>
        <taxon>Pentapetalae</taxon>
        <taxon>rosids</taxon>
        <taxon>fabids</taxon>
        <taxon>Malpighiales</taxon>
        <taxon>Rhizophoraceae</taxon>
        <taxon>Rhizophora</taxon>
    </lineage>
</organism>
<proteinExistence type="predicted"/>
<dbReference type="AlphaFoldDB" id="A0A2P2N0M1"/>
<protein>
    <submittedName>
        <fullName evidence="1">Uncharacterized protein</fullName>
    </submittedName>
</protein>
<accession>A0A2P2N0M1</accession>
<dbReference type="EMBL" id="GGEC01055502">
    <property type="protein sequence ID" value="MBX35986.1"/>
    <property type="molecule type" value="Transcribed_RNA"/>
</dbReference>
<sequence length="39" mass="4328">MLFPKRMRCSLRTPLATIVTDVDSRCTACSKAQEIPSNS</sequence>
<reference evidence="1" key="1">
    <citation type="submission" date="2018-02" db="EMBL/GenBank/DDBJ databases">
        <title>Rhizophora mucronata_Transcriptome.</title>
        <authorList>
            <person name="Meera S.P."/>
            <person name="Sreeshan A."/>
            <person name="Augustine A."/>
        </authorList>
    </citation>
    <scope>NUCLEOTIDE SEQUENCE</scope>
    <source>
        <tissue evidence="1">Leaf</tissue>
    </source>
</reference>